<gene>
    <name evidence="1" type="ORF">ANE_LOCUS26961</name>
</gene>
<evidence type="ECO:0000313" key="2">
    <source>
        <dbReference type="Proteomes" id="UP000489600"/>
    </source>
</evidence>
<dbReference type="AlphaFoldDB" id="A0A565CSC8"/>
<protein>
    <submittedName>
        <fullName evidence="1">Uncharacterized protein</fullName>
    </submittedName>
</protein>
<comment type="caution">
    <text evidence="1">The sequence shown here is derived from an EMBL/GenBank/DDBJ whole genome shotgun (WGS) entry which is preliminary data.</text>
</comment>
<name>A0A565CSC8_9BRAS</name>
<sequence>MSDASSPLDIRSEFRVGEIRCRRCCNLTVVTRTTHAGLLDDKSKASSWPYLNEICFSISFGDFVARDECCTIERLEISREMLLMELKLCPSRLLSVPASMGELAKEDQSRIVIYSSSTTLRSTGLFAGRR</sequence>
<reference evidence="1" key="1">
    <citation type="submission" date="2019-07" db="EMBL/GenBank/DDBJ databases">
        <authorList>
            <person name="Dittberner H."/>
        </authorList>
    </citation>
    <scope>NUCLEOTIDE SEQUENCE [LARGE SCALE GENOMIC DNA]</scope>
</reference>
<keyword evidence="2" id="KW-1185">Reference proteome</keyword>
<dbReference type="EMBL" id="CABITT030000008">
    <property type="protein sequence ID" value="VVB16517.1"/>
    <property type="molecule type" value="Genomic_DNA"/>
</dbReference>
<organism evidence="1 2">
    <name type="scientific">Arabis nemorensis</name>
    <dbReference type="NCBI Taxonomy" id="586526"/>
    <lineage>
        <taxon>Eukaryota</taxon>
        <taxon>Viridiplantae</taxon>
        <taxon>Streptophyta</taxon>
        <taxon>Embryophyta</taxon>
        <taxon>Tracheophyta</taxon>
        <taxon>Spermatophyta</taxon>
        <taxon>Magnoliopsida</taxon>
        <taxon>eudicotyledons</taxon>
        <taxon>Gunneridae</taxon>
        <taxon>Pentapetalae</taxon>
        <taxon>rosids</taxon>
        <taxon>malvids</taxon>
        <taxon>Brassicales</taxon>
        <taxon>Brassicaceae</taxon>
        <taxon>Arabideae</taxon>
        <taxon>Arabis</taxon>
    </lineage>
</organism>
<proteinExistence type="predicted"/>
<dbReference type="Proteomes" id="UP000489600">
    <property type="component" value="Unassembled WGS sequence"/>
</dbReference>
<accession>A0A565CSC8</accession>
<evidence type="ECO:0000313" key="1">
    <source>
        <dbReference type="EMBL" id="VVB16517.1"/>
    </source>
</evidence>